<evidence type="ECO:0000259" key="7">
    <source>
        <dbReference type="PROSITE" id="PS50811"/>
    </source>
</evidence>
<evidence type="ECO:0000256" key="6">
    <source>
        <dbReference type="SAM" id="MobiDB-lite"/>
    </source>
</evidence>
<sequence length="272" mass="29655">MMAQGRKSAAALEALLQVQDHAGMRELAAEILRCCDRALAALHGKPAGRHKRKPAPHGGAATTQTRPKTRTHASSGGTTRVERTRSWDDGFMWTKYGQKHIQGNHHPRHYFRCAYALHAGGCPATRHVQRSPELDPPIYVLTYFAAHTCSRAATIAKDVKMQPPLVLGFGSTAAPSGCSPCWLNYGDNVWGEISRSQELRAEVTRVESTPSSDLPPAGPAVVAQLSSSADDARCSSSPAAWDPSAADWDYFGNNSSDYVREFFDFEDGVLYQ</sequence>
<feature type="compositionally biased region" description="Basic residues" evidence="6">
    <location>
        <begin position="46"/>
        <end position="55"/>
    </location>
</feature>
<dbReference type="Gramene" id="TraesARI2A03G00597580.1">
    <property type="protein sequence ID" value="TraesARI2A03G00597580.1"/>
    <property type="gene ID" value="TraesARI2A03G00597580"/>
</dbReference>
<evidence type="ECO:0000256" key="2">
    <source>
        <dbReference type="ARBA" id="ARBA00023015"/>
    </source>
</evidence>
<dbReference type="OrthoDB" id="10427005at2759"/>
<dbReference type="PANTHER" id="PTHR31282">
    <property type="entry name" value="WRKY TRANSCRIPTION FACTOR 21-RELATED"/>
    <property type="match status" value="1"/>
</dbReference>
<dbReference type="Gramene" id="TraesCLE_scaffold_010945_01G000800.1">
    <property type="protein sequence ID" value="TraesCLE_scaffold_010945_01G000800.1"/>
    <property type="gene ID" value="TraesCLE_scaffold_010945_01G000800"/>
</dbReference>
<dbReference type="Gramene" id="TraesCS2A02G043700.1">
    <property type="protein sequence ID" value="TraesCS2A02G043700.1"/>
    <property type="gene ID" value="TraesCS2A02G043700"/>
</dbReference>
<keyword evidence="9" id="KW-1185">Reference proteome</keyword>
<protein>
    <recommendedName>
        <fullName evidence="7">WRKY domain-containing protein</fullName>
    </recommendedName>
</protein>
<dbReference type="GO" id="GO:0000976">
    <property type="term" value="F:transcription cis-regulatory region binding"/>
    <property type="evidence" value="ECO:0000318"/>
    <property type="project" value="GO_Central"/>
</dbReference>
<dbReference type="SUPFAM" id="SSF118290">
    <property type="entry name" value="WRKY DNA-binding domain"/>
    <property type="match status" value="1"/>
</dbReference>
<dbReference type="GO" id="GO:0006355">
    <property type="term" value="P:regulation of DNA-templated transcription"/>
    <property type="evidence" value="ECO:0000318"/>
    <property type="project" value="GO_Central"/>
</dbReference>
<evidence type="ECO:0000256" key="4">
    <source>
        <dbReference type="ARBA" id="ARBA00023163"/>
    </source>
</evidence>
<reference evidence="8" key="2">
    <citation type="submission" date="2018-10" db="UniProtKB">
        <authorList>
            <consortium name="EnsemblPlants"/>
        </authorList>
    </citation>
    <scope>IDENTIFICATION</scope>
</reference>
<dbReference type="GO" id="GO:0003700">
    <property type="term" value="F:DNA-binding transcription factor activity"/>
    <property type="evidence" value="ECO:0000318"/>
    <property type="project" value="GO_Central"/>
</dbReference>
<dbReference type="AlphaFoldDB" id="A0A3B6AR73"/>
<dbReference type="GO" id="GO:0005634">
    <property type="term" value="C:nucleus"/>
    <property type="evidence" value="ECO:0000318"/>
    <property type="project" value="GO_Central"/>
</dbReference>
<feature type="compositionally biased region" description="Polar residues" evidence="6">
    <location>
        <begin position="61"/>
        <end position="78"/>
    </location>
</feature>
<evidence type="ECO:0000313" key="9">
    <source>
        <dbReference type="Proteomes" id="UP000019116"/>
    </source>
</evidence>
<dbReference type="Gramene" id="TraesPARA_EIv1.0_0456010.1">
    <property type="protein sequence ID" value="TraesPARA_EIv1.0_0456010.1.CDS"/>
    <property type="gene ID" value="TraesPARA_EIv1.0_0456010"/>
</dbReference>
<dbReference type="InterPro" id="IPR044810">
    <property type="entry name" value="WRKY_plant"/>
</dbReference>
<dbReference type="Gramene" id="TraesCAD_scaffold_014192_01G000600.1">
    <property type="protein sequence ID" value="TraesCAD_scaffold_014192_01G000600.1"/>
    <property type="gene ID" value="TraesCAD_scaffold_014192_01G000600"/>
</dbReference>
<comment type="subcellular location">
    <subcellularLocation>
        <location evidence="1">Nucleus</location>
    </subcellularLocation>
</comment>
<dbReference type="Gene3D" id="2.20.25.80">
    <property type="entry name" value="WRKY domain"/>
    <property type="match status" value="1"/>
</dbReference>
<evidence type="ECO:0000256" key="1">
    <source>
        <dbReference type="ARBA" id="ARBA00004123"/>
    </source>
</evidence>
<keyword evidence="5" id="KW-0539">Nucleus</keyword>
<dbReference type="PROSITE" id="PS50811">
    <property type="entry name" value="WRKY"/>
    <property type="match status" value="1"/>
</dbReference>
<feature type="region of interest" description="Disordered" evidence="6">
    <location>
        <begin position="45"/>
        <end position="81"/>
    </location>
</feature>
<organism evidence="8">
    <name type="scientific">Triticum aestivum</name>
    <name type="common">Wheat</name>
    <dbReference type="NCBI Taxonomy" id="4565"/>
    <lineage>
        <taxon>Eukaryota</taxon>
        <taxon>Viridiplantae</taxon>
        <taxon>Streptophyta</taxon>
        <taxon>Embryophyta</taxon>
        <taxon>Tracheophyta</taxon>
        <taxon>Spermatophyta</taxon>
        <taxon>Magnoliopsida</taxon>
        <taxon>Liliopsida</taxon>
        <taxon>Poales</taxon>
        <taxon>Poaceae</taxon>
        <taxon>BOP clade</taxon>
        <taxon>Pooideae</taxon>
        <taxon>Triticodae</taxon>
        <taxon>Triticeae</taxon>
        <taxon>Triticinae</taxon>
        <taxon>Triticum</taxon>
    </lineage>
</organism>
<dbReference type="Pfam" id="PF03106">
    <property type="entry name" value="WRKY"/>
    <property type="match status" value="1"/>
</dbReference>
<dbReference type="InterPro" id="IPR036576">
    <property type="entry name" value="WRKY_dom_sf"/>
</dbReference>
<dbReference type="Gramene" id="TraesJUL2A03G00594010.1">
    <property type="protein sequence ID" value="TraesJUL2A03G00594010.1"/>
    <property type="gene ID" value="TraesJUL2A03G00594010"/>
</dbReference>
<evidence type="ECO:0000256" key="3">
    <source>
        <dbReference type="ARBA" id="ARBA00023125"/>
    </source>
</evidence>
<dbReference type="OMA" id="FRCTHKD"/>
<evidence type="ECO:0000313" key="8">
    <source>
        <dbReference type="EnsemblPlants" id="TraesCS2A02G043700.1"/>
    </source>
</evidence>
<feature type="domain" description="WRKY" evidence="7">
    <location>
        <begin position="88"/>
        <end position="147"/>
    </location>
</feature>
<dbReference type="EnsemblPlants" id="TraesCS2A02G043700.1">
    <property type="protein sequence ID" value="TraesCS2A02G043700.1"/>
    <property type="gene ID" value="TraesCS2A02G043700"/>
</dbReference>
<accession>A0A3B6AR73</accession>
<keyword evidence="4" id="KW-0804">Transcription</keyword>
<name>A0A3B6AR73_WHEAT</name>
<dbReference type="Proteomes" id="UP000019116">
    <property type="component" value="Chromosome 2A"/>
</dbReference>
<evidence type="ECO:0000256" key="5">
    <source>
        <dbReference type="ARBA" id="ARBA00023242"/>
    </source>
</evidence>
<dbReference type="SMR" id="A0A3B6AR73"/>
<reference evidence="8" key="1">
    <citation type="submission" date="2018-08" db="EMBL/GenBank/DDBJ databases">
        <authorList>
            <person name="Rossello M."/>
        </authorList>
    </citation>
    <scope>NUCLEOTIDE SEQUENCE [LARGE SCALE GENOMIC DNA]</scope>
    <source>
        <strain evidence="8">cv. Chinese Spring</strain>
    </source>
</reference>
<dbReference type="SMART" id="SM00774">
    <property type="entry name" value="WRKY"/>
    <property type="match status" value="1"/>
</dbReference>
<dbReference type="Gramene" id="TraesROB_scaffold_019953_01G000500.1">
    <property type="protein sequence ID" value="TraesROB_scaffold_019953_01G000500.1"/>
    <property type="gene ID" value="TraesROB_scaffold_019953_01G000500"/>
</dbReference>
<dbReference type="Gramene" id="TraesCS2A03G0082700.1">
    <property type="protein sequence ID" value="TraesCS2A03G0082700.1.CDS"/>
    <property type="gene ID" value="TraesCS2A03G0082700"/>
</dbReference>
<dbReference type="STRING" id="4565.A0A3B6AR73"/>
<keyword evidence="3" id="KW-0238">DNA-binding</keyword>
<dbReference type="Gramene" id="TraesWEE_scaffold_002621_01G000500.1">
    <property type="protein sequence ID" value="TraesWEE_scaffold_002621_01G000500.1"/>
    <property type="gene ID" value="TraesWEE_scaffold_002621_01G000500"/>
</dbReference>
<keyword evidence="2" id="KW-0805">Transcription regulation</keyword>
<dbReference type="Gramene" id="TraesNOR2A03G00598470.1">
    <property type="protein sequence ID" value="TraesNOR2A03G00598470.1"/>
    <property type="gene ID" value="TraesNOR2A03G00598470"/>
</dbReference>
<proteinExistence type="predicted"/>
<dbReference type="Gramene" id="TraesLDM2A03G00593190.1">
    <property type="protein sequence ID" value="TraesLDM2A03G00593190.1"/>
    <property type="gene ID" value="TraesLDM2A03G00593190"/>
</dbReference>
<dbReference type="Gramene" id="TraesLAC2A03G00594880.1">
    <property type="protein sequence ID" value="TraesLAC2A03G00594880.1"/>
    <property type="gene ID" value="TraesLAC2A03G00594880"/>
</dbReference>
<dbReference type="InterPro" id="IPR003657">
    <property type="entry name" value="WRKY_dom"/>
</dbReference>